<dbReference type="SMART" id="SM00267">
    <property type="entry name" value="GGDEF"/>
    <property type="match status" value="1"/>
</dbReference>
<gene>
    <name evidence="4" type="ORF">MNBD_GAMMA13-837</name>
</gene>
<dbReference type="InterPro" id="IPR001633">
    <property type="entry name" value="EAL_dom"/>
</dbReference>
<name>A0A3B0Z2P5_9ZZZZ</name>
<dbReference type="Pfam" id="PF00563">
    <property type="entry name" value="EAL"/>
    <property type="match status" value="1"/>
</dbReference>
<dbReference type="Gene3D" id="3.20.20.450">
    <property type="entry name" value="EAL domain"/>
    <property type="match status" value="1"/>
</dbReference>
<dbReference type="InterPro" id="IPR011006">
    <property type="entry name" value="CheY-like_superfamily"/>
</dbReference>
<dbReference type="Pfam" id="PF00990">
    <property type="entry name" value="GGDEF"/>
    <property type="match status" value="1"/>
</dbReference>
<dbReference type="GO" id="GO:0000160">
    <property type="term" value="P:phosphorelay signal transduction system"/>
    <property type="evidence" value="ECO:0007669"/>
    <property type="project" value="InterPro"/>
</dbReference>
<dbReference type="SMART" id="SM00448">
    <property type="entry name" value="REC"/>
    <property type="match status" value="1"/>
</dbReference>
<dbReference type="InterPro" id="IPR050706">
    <property type="entry name" value="Cyclic-di-GMP_PDE-like"/>
</dbReference>
<dbReference type="AlphaFoldDB" id="A0A3B0Z2P5"/>
<evidence type="ECO:0000259" key="1">
    <source>
        <dbReference type="PROSITE" id="PS50110"/>
    </source>
</evidence>
<proteinExistence type="predicted"/>
<sequence length="587" mass="67246">MDHSYLMAEDNPADIELVTEMMNQAYCRQYSLVCVDRYALIDYKLSTETFQALILDLNLPDHSGVENINILSQQYPQLPIIILTGLDDQTLAIEALKNGVQDYLNKDSLTPELLSRSLRYAQERKRIEVQLKQALEDAATRNTQLEALAQYDFMTSLPNRAYFQHAANQLLSRALRCGKWLALLYLDLNSFKKVNDNYGHAVGDDLLRQVATRLKKSMRETEFLARMGGDEFVIVTDVLDEKQAVYTLVNRLLSVFELPFTIGDHKILCSSSIGVSFYPDAETLDILMRQGDCAMYEAKTNCNTPVCFYTKQMEHLYTRNIEIESRLSNAIETEQFDTHFQAVFSINHPDELHVEALIRWYSPEQGYISPDEFIPLAESSPMINELTRVVIKHCSQLFTLCEKLNRPSDKISINVCASQLASAPFCSQLIAWLDEYQILPEKICLELTERQMVKNTRQCYEQIQRLRSLGIQIALDDYGTGYSSVTHLLELPLDYLKLDRILIDHIDENPRNQALTAGIIEMAHRLDMKVIAEGIEREEEFNISKELGCDYTQGYFVAKPMPIKAFACSHLDNYNPSQQTEHQGTVF</sequence>
<protein>
    <submittedName>
        <fullName evidence="4">Diguanylate cyclase/phosphodiesterase (GGDEF &amp; EAL domains) with PAS/PAC sensor(S)</fullName>
    </submittedName>
</protein>
<dbReference type="PROSITE" id="PS50883">
    <property type="entry name" value="EAL"/>
    <property type="match status" value="1"/>
</dbReference>
<dbReference type="EMBL" id="UOFK01000279">
    <property type="protein sequence ID" value="VAW81787.1"/>
    <property type="molecule type" value="Genomic_DNA"/>
</dbReference>
<dbReference type="InterPro" id="IPR001789">
    <property type="entry name" value="Sig_transdc_resp-reg_receiver"/>
</dbReference>
<dbReference type="NCBIfam" id="TIGR00254">
    <property type="entry name" value="GGDEF"/>
    <property type="match status" value="1"/>
</dbReference>
<dbReference type="InterPro" id="IPR043128">
    <property type="entry name" value="Rev_trsase/Diguanyl_cyclase"/>
</dbReference>
<dbReference type="CDD" id="cd00156">
    <property type="entry name" value="REC"/>
    <property type="match status" value="1"/>
</dbReference>
<dbReference type="Pfam" id="PF00072">
    <property type="entry name" value="Response_reg"/>
    <property type="match status" value="1"/>
</dbReference>
<feature type="domain" description="GGDEF" evidence="3">
    <location>
        <begin position="179"/>
        <end position="311"/>
    </location>
</feature>
<dbReference type="SUPFAM" id="SSF141868">
    <property type="entry name" value="EAL domain-like"/>
    <property type="match status" value="1"/>
</dbReference>
<dbReference type="InterPro" id="IPR000160">
    <property type="entry name" value="GGDEF_dom"/>
</dbReference>
<feature type="domain" description="EAL" evidence="2">
    <location>
        <begin position="320"/>
        <end position="574"/>
    </location>
</feature>
<dbReference type="CDD" id="cd01949">
    <property type="entry name" value="GGDEF"/>
    <property type="match status" value="1"/>
</dbReference>
<dbReference type="InterPro" id="IPR035919">
    <property type="entry name" value="EAL_sf"/>
</dbReference>
<dbReference type="PROSITE" id="PS50110">
    <property type="entry name" value="RESPONSE_REGULATORY"/>
    <property type="match status" value="1"/>
</dbReference>
<dbReference type="Gene3D" id="3.30.70.270">
    <property type="match status" value="1"/>
</dbReference>
<dbReference type="SUPFAM" id="SSF55073">
    <property type="entry name" value="Nucleotide cyclase"/>
    <property type="match status" value="1"/>
</dbReference>
<dbReference type="CDD" id="cd01948">
    <property type="entry name" value="EAL"/>
    <property type="match status" value="1"/>
</dbReference>
<organism evidence="4">
    <name type="scientific">hydrothermal vent metagenome</name>
    <dbReference type="NCBI Taxonomy" id="652676"/>
    <lineage>
        <taxon>unclassified sequences</taxon>
        <taxon>metagenomes</taxon>
        <taxon>ecological metagenomes</taxon>
    </lineage>
</organism>
<dbReference type="PROSITE" id="PS50887">
    <property type="entry name" value="GGDEF"/>
    <property type="match status" value="1"/>
</dbReference>
<accession>A0A3B0Z2P5</accession>
<feature type="domain" description="Response regulatory" evidence="1">
    <location>
        <begin position="4"/>
        <end position="121"/>
    </location>
</feature>
<dbReference type="InterPro" id="IPR029787">
    <property type="entry name" value="Nucleotide_cyclase"/>
</dbReference>
<evidence type="ECO:0000259" key="3">
    <source>
        <dbReference type="PROSITE" id="PS50887"/>
    </source>
</evidence>
<evidence type="ECO:0000259" key="2">
    <source>
        <dbReference type="PROSITE" id="PS50883"/>
    </source>
</evidence>
<dbReference type="PANTHER" id="PTHR33121:SF79">
    <property type="entry name" value="CYCLIC DI-GMP PHOSPHODIESTERASE PDED-RELATED"/>
    <property type="match status" value="1"/>
</dbReference>
<dbReference type="PANTHER" id="PTHR33121">
    <property type="entry name" value="CYCLIC DI-GMP PHOSPHODIESTERASE PDEF"/>
    <property type="match status" value="1"/>
</dbReference>
<dbReference type="SMART" id="SM00052">
    <property type="entry name" value="EAL"/>
    <property type="match status" value="1"/>
</dbReference>
<reference evidence="4" key="1">
    <citation type="submission" date="2018-06" db="EMBL/GenBank/DDBJ databases">
        <authorList>
            <person name="Zhirakovskaya E."/>
        </authorList>
    </citation>
    <scope>NUCLEOTIDE SEQUENCE</scope>
</reference>
<evidence type="ECO:0000313" key="4">
    <source>
        <dbReference type="EMBL" id="VAW81787.1"/>
    </source>
</evidence>
<dbReference type="SUPFAM" id="SSF52172">
    <property type="entry name" value="CheY-like"/>
    <property type="match status" value="1"/>
</dbReference>
<dbReference type="GO" id="GO:0071111">
    <property type="term" value="F:cyclic-guanylate-specific phosphodiesterase activity"/>
    <property type="evidence" value="ECO:0007669"/>
    <property type="project" value="InterPro"/>
</dbReference>
<dbReference type="Gene3D" id="3.40.50.2300">
    <property type="match status" value="1"/>
</dbReference>